<dbReference type="EMBL" id="KN838556">
    <property type="protein sequence ID" value="KIK05966.1"/>
    <property type="molecule type" value="Genomic_DNA"/>
</dbReference>
<reference evidence="2 3" key="1">
    <citation type="submission" date="2014-04" db="EMBL/GenBank/DDBJ databases">
        <authorList>
            <consortium name="DOE Joint Genome Institute"/>
            <person name="Kuo A."/>
            <person name="Kohler A."/>
            <person name="Nagy L.G."/>
            <person name="Floudas D."/>
            <person name="Copeland A."/>
            <person name="Barry K.W."/>
            <person name="Cichocki N."/>
            <person name="Veneault-Fourrey C."/>
            <person name="LaButti K."/>
            <person name="Lindquist E.A."/>
            <person name="Lipzen A."/>
            <person name="Lundell T."/>
            <person name="Morin E."/>
            <person name="Murat C."/>
            <person name="Sun H."/>
            <person name="Tunlid A."/>
            <person name="Henrissat B."/>
            <person name="Grigoriev I.V."/>
            <person name="Hibbett D.S."/>
            <person name="Martin F."/>
            <person name="Nordberg H.P."/>
            <person name="Cantor M.N."/>
            <person name="Hua S.X."/>
        </authorList>
    </citation>
    <scope>NUCLEOTIDE SEQUENCE [LARGE SCALE GENOMIC DNA]</scope>
    <source>
        <strain evidence="2 3">LaAM-08-1</strain>
    </source>
</reference>
<sequence>MMLLGGGSPRLSSWIEERRRPTNGNKDRLDPLPEQEESINRYTATLRCPMKCCP</sequence>
<dbReference type="AlphaFoldDB" id="A0A0C9XLP6"/>
<accession>A0A0C9XLP6</accession>
<evidence type="ECO:0000313" key="3">
    <source>
        <dbReference type="Proteomes" id="UP000054477"/>
    </source>
</evidence>
<evidence type="ECO:0000256" key="1">
    <source>
        <dbReference type="SAM" id="MobiDB-lite"/>
    </source>
</evidence>
<gene>
    <name evidence="2" type="ORF">K443DRAFT_318580</name>
</gene>
<feature type="compositionally biased region" description="Basic and acidic residues" evidence="1">
    <location>
        <begin position="15"/>
        <end position="31"/>
    </location>
</feature>
<feature type="region of interest" description="Disordered" evidence="1">
    <location>
        <begin position="1"/>
        <end position="36"/>
    </location>
</feature>
<proteinExistence type="predicted"/>
<name>A0A0C9XLP6_9AGAR</name>
<dbReference type="HOGENOM" id="CLU_3050662_0_0_1"/>
<reference evidence="3" key="2">
    <citation type="submission" date="2015-01" db="EMBL/GenBank/DDBJ databases">
        <title>Evolutionary Origins and Diversification of the Mycorrhizal Mutualists.</title>
        <authorList>
            <consortium name="DOE Joint Genome Institute"/>
            <consortium name="Mycorrhizal Genomics Consortium"/>
            <person name="Kohler A."/>
            <person name="Kuo A."/>
            <person name="Nagy L.G."/>
            <person name="Floudas D."/>
            <person name="Copeland A."/>
            <person name="Barry K.W."/>
            <person name="Cichocki N."/>
            <person name="Veneault-Fourrey C."/>
            <person name="LaButti K."/>
            <person name="Lindquist E.A."/>
            <person name="Lipzen A."/>
            <person name="Lundell T."/>
            <person name="Morin E."/>
            <person name="Murat C."/>
            <person name="Riley R."/>
            <person name="Ohm R."/>
            <person name="Sun H."/>
            <person name="Tunlid A."/>
            <person name="Henrissat B."/>
            <person name="Grigoriev I.V."/>
            <person name="Hibbett D.S."/>
            <person name="Martin F."/>
        </authorList>
    </citation>
    <scope>NUCLEOTIDE SEQUENCE [LARGE SCALE GENOMIC DNA]</scope>
    <source>
        <strain evidence="3">LaAM-08-1</strain>
    </source>
</reference>
<dbReference type="Proteomes" id="UP000054477">
    <property type="component" value="Unassembled WGS sequence"/>
</dbReference>
<evidence type="ECO:0000313" key="2">
    <source>
        <dbReference type="EMBL" id="KIK05966.1"/>
    </source>
</evidence>
<protein>
    <submittedName>
        <fullName evidence="2">Uncharacterized protein</fullName>
    </submittedName>
</protein>
<keyword evidence="3" id="KW-1185">Reference proteome</keyword>
<organism evidence="2 3">
    <name type="scientific">Laccaria amethystina LaAM-08-1</name>
    <dbReference type="NCBI Taxonomy" id="1095629"/>
    <lineage>
        <taxon>Eukaryota</taxon>
        <taxon>Fungi</taxon>
        <taxon>Dikarya</taxon>
        <taxon>Basidiomycota</taxon>
        <taxon>Agaricomycotina</taxon>
        <taxon>Agaricomycetes</taxon>
        <taxon>Agaricomycetidae</taxon>
        <taxon>Agaricales</taxon>
        <taxon>Agaricineae</taxon>
        <taxon>Hydnangiaceae</taxon>
        <taxon>Laccaria</taxon>
    </lineage>
</organism>